<dbReference type="InterPro" id="IPR040079">
    <property type="entry name" value="Glutathione_S-Trfase"/>
</dbReference>
<dbReference type="SUPFAM" id="SSF52833">
    <property type="entry name" value="Thioredoxin-like"/>
    <property type="match status" value="1"/>
</dbReference>
<dbReference type="SFLD" id="SFLDS00019">
    <property type="entry name" value="Glutathione_Transferase_(cytos"/>
    <property type="match status" value="1"/>
</dbReference>
<dbReference type="AlphaFoldDB" id="A0A444MB11"/>
<protein>
    <submittedName>
        <fullName evidence="2">Glutathione S-transferase</fullName>
    </submittedName>
</protein>
<dbReference type="PANTHER" id="PTHR44051">
    <property type="entry name" value="GLUTATHIONE S-TRANSFERASE-RELATED"/>
    <property type="match status" value="1"/>
</dbReference>
<dbReference type="GO" id="GO:0016740">
    <property type="term" value="F:transferase activity"/>
    <property type="evidence" value="ECO:0007669"/>
    <property type="project" value="UniProtKB-KW"/>
</dbReference>
<dbReference type="InterPro" id="IPR036249">
    <property type="entry name" value="Thioredoxin-like_sf"/>
</dbReference>
<accession>A0A444MB11</accession>
<dbReference type="EMBL" id="SBLC01000014">
    <property type="protein sequence ID" value="RWY40652.1"/>
    <property type="molecule type" value="Genomic_DNA"/>
</dbReference>
<dbReference type="InterPro" id="IPR004045">
    <property type="entry name" value="Glutathione_S-Trfase_N"/>
</dbReference>
<dbReference type="PANTHER" id="PTHR44051:SF8">
    <property type="entry name" value="GLUTATHIONE S-TRANSFERASE GSTA"/>
    <property type="match status" value="1"/>
</dbReference>
<dbReference type="OrthoDB" id="5740960at2"/>
<evidence type="ECO:0000259" key="1">
    <source>
        <dbReference type="PROSITE" id="PS50404"/>
    </source>
</evidence>
<dbReference type="Proteomes" id="UP000287168">
    <property type="component" value="Unassembled WGS sequence"/>
</dbReference>
<dbReference type="SFLD" id="SFLDG00358">
    <property type="entry name" value="Main_(cytGST)"/>
    <property type="match status" value="1"/>
</dbReference>
<dbReference type="Gene3D" id="1.20.1050.10">
    <property type="match status" value="1"/>
</dbReference>
<sequence>MELWHVPQSRSFRVLWFLHEAGLPYRLHLLGFDGSSLRTPEHLARSLAGRVPAVTLGGAPMAESAAIMEYLAETRAPALGRPPGHPERMAYLEGLHYGETIGQHLANLTQHHVILREPQMRSPTVMRLEAARLAKTLTGALAHMAERDWLLPSGFSAADIAVGYGVWQARYFLQPEEVPGLSAWQSRIASRPAFQAALAQDGPPVIYREAFYPRPEG</sequence>
<name>A0A444MB11_9RHOB</name>
<proteinExistence type="predicted"/>
<dbReference type="SUPFAM" id="SSF47616">
    <property type="entry name" value="GST C-terminal domain-like"/>
    <property type="match status" value="1"/>
</dbReference>
<dbReference type="PROSITE" id="PS50404">
    <property type="entry name" value="GST_NTER"/>
    <property type="match status" value="1"/>
</dbReference>
<feature type="domain" description="GST N-terminal" evidence="1">
    <location>
        <begin position="1"/>
        <end position="79"/>
    </location>
</feature>
<organism evidence="2 3">
    <name type="scientific">Falsigemmobacter intermedius</name>
    <dbReference type="NCBI Taxonomy" id="1553448"/>
    <lineage>
        <taxon>Bacteria</taxon>
        <taxon>Pseudomonadati</taxon>
        <taxon>Pseudomonadota</taxon>
        <taxon>Alphaproteobacteria</taxon>
        <taxon>Rhodobacterales</taxon>
        <taxon>Paracoccaceae</taxon>
        <taxon>Falsigemmobacter</taxon>
    </lineage>
</organism>
<keyword evidence="3" id="KW-1185">Reference proteome</keyword>
<dbReference type="SFLD" id="SFLDG01150">
    <property type="entry name" value="Main.1:_Beta-like"/>
    <property type="match status" value="1"/>
</dbReference>
<dbReference type="CDD" id="cd03046">
    <property type="entry name" value="GST_N_GTT1_like"/>
    <property type="match status" value="1"/>
</dbReference>
<dbReference type="Pfam" id="PF02798">
    <property type="entry name" value="GST_N"/>
    <property type="match status" value="1"/>
</dbReference>
<comment type="caution">
    <text evidence="2">The sequence shown here is derived from an EMBL/GenBank/DDBJ whole genome shotgun (WGS) entry which is preliminary data.</text>
</comment>
<reference evidence="2 3" key="1">
    <citation type="journal article" date="2015" name="Int. J. Syst. Evol. Microbiol.">
        <title>Gemmobacter intermedius sp. nov., isolated from a white stork (Ciconia ciconia).</title>
        <authorList>
            <person name="Kampfer P."/>
            <person name="Jerzak L."/>
            <person name="Wilharm G."/>
            <person name="Golke J."/>
            <person name="Busse H.J."/>
            <person name="Glaeser S.P."/>
        </authorList>
    </citation>
    <scope>NUCLEOTIDE SEQUENCE [LARGE SCALE GENOMIC DNA]</scope>
    <source>
        <strain evidence="2 3">119/4</strain>
    </source>
</reference>
<keyword evidence="2" id="KW-0808">Transferase</keyword>
<dbReference type="Gene3D" id="3.40.30.10">
    <property type="entry name" value="Glutaredoxin"/>
    <property type="match status" value="1"/>
</dbReference>
<gene>
    <name evidence="2" type="ORF">EP867_11530</name>
</gene>
<evidence type="ECO:0000313" key="3">
    <source>
        <dbReference type="Proteomes" id="UP000287168"/>
    </source>
</evidence>
<evidence type="ECO:0000313" key="2">
    <source>
        <dbReference type="EMBL" id="RWY40652.1"/>
    </source>
</evidence>
<dbReference type="InterPro" id="IPR036282">
    <property type="entry name" value="Glutathione-S-Trfase_C_sf"/>
</dbReference>